<protein>
    <recommendedName>
        <fullName evidence="1">DUF218 domain-containing protein</fullName>
    </recommendedName>
</protein>
<accession>A0A1E5HFU3</accession>
<organism evidence="2 3">
    <name type="scientific">Enterococcus ureilyticus</name>
    <dbReference type="NCBI Taxonomy" id="1131292"/>
    <lineage>
        <taxon>Bacteria</taxon>
        <taxon>Bacillati</taxon>
        <taxon>Bacillota</taxon>
        <taxon>Bacilli</taxon>
        <taxon>Lactobacillales</taxon>
        <taxon>Enterococcaceae</taxon>
        <taxon>Enterococcus</taxon>
    </lineage>
</organism>
<dbReference type="Gene3D" id="1.10.3620.10">
    <property type="entry name" value="YdcF like domain"/>
    <property type="match status" value="1"/>
</dbReference>
<feature type="domain" description="DUF218" evidence="1">
    <location>
        <begin position="34"/>
        <end position="157"/>
    </location>
</feature>
<dbReference type="OrthoDB" id="2216870at2"/>
<dbReference type="InterPro" id="IPR003848">
    <property type="entry name" value="DUF218"/>
</dbReference>
<dbReference type="RefSeq" id="WP_069638542.1">
    <property type="nucleotide sequence ID" value="NZ_JAFBEZ010000003.1"/>
</dbReference>
<evidence type="ECO:0000313" key="2">
    <source>
        <dbReference type="EMBL" id="OEG23808.1"/>
    </source>
</evidence>
<keyword evidence="3" id="KW-1185">Reference proteome</keyword>
<sequence>MITHWNTVINFLSAKEKVTGKYDLAILAGNSLPYLADELIHLYKQEMVSAVMLVGGIGHATPFLRHNFQRKGIKLAAASETEMYLEYFKLKYGLDKMLFLTEQTSTNSGENAVFSLNIIKAAGLNPKKVLLLQDPLLQRRIKATFEKEWQNTDTLFTNYVPIVPFIQSFSDPLLFEDDQLNGLWSKEYFLSLVLGEIPRLRNDEFGYGPNGANYIHAIEIPESVNQSYEKLCQVYDYEYQR</sequence>
<dbReference type="EMBL" id="MIKC01000001">
    <property type="protein sequence ID" value="OEG23808.1"/>
    <property type="molecule type" value="Genomic_DNA"/>
</dbReference>
<name>A0A1E5HFU3_9ENTE</name>
<dbReference type="InterPro" id="IPR014729">
    <property type="entry name" value="Rossmann-like_a/b/a_fold"/>
</dbReference>
<reference evidence="3" key="1">
    <citation type="submission" date="2016-09" db="EMBL/GenBank/DDBJ databases">
        <authorList>
            <person name="Gulvik C.A."/>
        </authorList>
    </citation>
    <scope>NUCLEOTIDE SEQUENCE [LARGE SCALE GENOMIC DNA]</scope>
    <source>
        <strain evidence="3">LMG 26676</strain>
    </source>
</reference>
<dbReference type="AlphaFoldDB" id="A0A1E5HFU3"/>
<comment type="caution">
    <text evidence="2">The sequence shown here is derived from an EMBL/GenBank/DDBJ whole genome shotgun (WGS) entry which is preliminary data.</text>
</comment>
<dbReference type="Pfam" id="PF02698">
    <property type="entry name" value="DUF218"/>
    <property type="match status" value="1"/>
</dbReference>
<dbReference type="GO" id="GO:0005886">
    <property type="term" value="C:plasma membrane"/>
    <property type="evidence" value="ECO:0007669"/>
    <property type="project" value="TreeGrafter"/>
</dbReference>
<evidence type="ECO:0000313" key="3">
    <source>
        <dbReference type="Proteomes" id="UP000094469"/>
    </source>
</evidence>
<dbReference type="STRING" id="1131292.BCR24_00170"/>
<gene>
    <name evidence="2" type="ORF">BCR24_00170</name>
</gene>
<dbReference type="PANTHER" id="PTHR30336:SF20">
    <property type="entry name" value="DUF218 DOMAIN-CONTAINING PROTEIN"/>
    <property type="match status" value="1"/>
</dbReference>
<evidence type="ECO:0000259" key="1">
    <source>
        <dbReference type="Pfam" id="PF02698"/>
    </source>
</evidence>
<dbReference type="InterPro" id="IPR051599">
    <property type="entry name" value="Cell_Envelope_Assoc"/>
</dbReference>
<dbReference type="Proteomes" id="UP000094469">
    <property type="component" value="Unassembled WGS sequence"/>
</dbReference>
<proteinExistence type="predicted"/>
<dbReference type="Gene3D" id="3.40.50.620">
    <property type="entry name" value="HUPs"/>
    <property type="match status" value="1"/>
</dbReference>
<dbReference type="PANTHER" id="PTHR30336">
    <property type="entry name" value="INNER MEMBRANE PROTEIN, PROBABLE PERMEASE"/>
    <property type="match status" value="1"/>
</dbReference>